<dbReference type="STRING" id="395494.Galf_1520"/>
<name>D9SG92_GALCS</name>
<dbReference type="RefSeq" id="WP_013293478.1">
    <property type="nucleotide sequence ID" value="NC_014394.1"/>
</dbReference>
<keyword evidence="2" id="KW-1185">Reference proteome</keyword>
<organism evidence="1 2">
    <name type="scientific">Gallionella capsiferriformans (strain ES-2)</name>
    <name type="common">Gallionella ferruginea capsiferriformans (strain ES-2)</name>
    <dbReference type="NCBI Taxonomy" id="395494"/>
    <lineage>
        <taxon>Bacteria</taxon>
        <taxon>Pseudomonadati</taxon>
        <taxon>Pseudomonadota</taxon>
        <taxon>Betaproteobacteria</taxon>
        <taxon>Nitrosomonadales</taxon>
        <taxon>Gallionellaceae</taxon>
        <taxon>Gallionella</taxon>
    </lineage>
</organism>
<protein>
    <recommendedName>
        <fullName evidence="3">DUF1819 family protein</fullName>
    </recommendedName>
</protein>
<gene>
    <name evidence="1" type="ordered locus">Galf_1520</name>
</gene>
<dbReference type="OrthoDB" id="69057at2"/>
<accession>D9SG92</accession>
<sequence length="261" mass="29045">MQQDKLSKAQTQLGFSAGGAISSRTVMQDEFSILLASESINASSDNYRHAILEHNVLEKSTASNRLKTFKYLRSLYALDPDVCLFREMRRLKQYAGTDKKLLMGLLSMARESILRECLTMVLAQPVGKSLGRPEFEEWIRAHVPGRYSESMYVSFSHNLYASFYQFGYLGESIGKARTRVRPVSGIASATYAAFLDWLEGRSGIALLQGTYSRALNISTDEHLALLQSAGRQGLLKVAYSGSVLDLAFPGFMKNSESRLAL</sequence>
<dbReference type="KEGG" id="gca:Galf_1520"/>
<dbReference type="AlphaFoldDB" id="D9SG92"/>
<dbReference type="HOGENOM" id="CLU_083027_0_0_4"/>
<evidence type="ECO:0008006" key="3">
    <source>
        <dbReference type="Google" id="ProtNLM"/>
    </source>
</evidence>
<proteinExistence type="predicted"/>
<dbReference type="Proteomes" id="UP000001235">
    <property type="component" value="Chromosome"/>
</dbReference>
<evidence type="ECO:0000313" key="1">
    <source>
        <dbReference type="EMBL" id="ADL55539.1"/>
    </source>
</evidence>
<dbReference type="eggNOG" id="ENOG502Z847">
    <property type="taxonomic scope" value="Bacteria"/>
</dbReference>
<dbReference type="EMBL" id="CP002159">
    <property type="protein sequence ID" value="ADL55539.1"/>
    <property type="molecule type" value="Genomic_DNA"/>
</dbReference>
<reference evidence="1 2" key="1">
    <citation type="submission" date="2010-08" db="EMBL/GenBank/DDBJ databases">
        <title>Complete sequence of Gallionella capsiferriformans ES-2.</title>
        <authorList>
            <consortium name="US DOE Joint Genome Institute"/>
            <person name="Lucas S."/>
            <person name="Copeland A."/>
            <person name="Lapidus A."/>
            <person name="Cheng J.-F."/>
            <person name="Bruce D."/>
            <person name="Goodwin L."/>
            <person name="Pitluck S."/>
            <person name="Chertkov O."/>
            <person name="Davenport K.W."/>
            <person name="Detter J.C."/>
            <person name="Han C."/>
            <person name="Tapia R."/>
            <person name="Land M."/>
            <person name="Hauser L."/>
            <person name="Chang Y.-J."/>
            <person name="Jeffries C."/>
            <person name="Kyrpides N."/>
            <person name="Ivanova N."/>
            <person name="Mikhailova N."/>
            <person name="Shelobolina E.S."/>
            <person name="Picardal F."/>
            <person name="Roden E."/>
            <person name="Emerson D."/>
            <person name="Woyke T."/>
        </authorList>
    </citation>
    <scope>NUCLEOTIDE SEQUENCE [LARGE SCALE GENOMIC DNA]</scope>
    <source>
        <strain evidence="1 2">ES-2</strain>
    </source>
</reference>
<evidence type="ECO:0000313" key="2">
    <source>
        <dbReference type="Proteomes" id="UP000001235"/>
    </source>
</evidence>